<reference evidence="13" key="3">
    <citation type="journal article" date="2019" name="Int. J. Syst. Evol. Microbiol.">
        <title>The Global Catalogue of Microorganisms (GCM) 10K type strain sequencing project: providing services to taxonomists for standard genome sequencing and annotation.</title>
        <authorList>
            <consortium name="The Broad Institute Genomics Platform"/>
            <consortium name="The Broad Institute Genome Sequencing Center for Infectious Disease"/>
            <person name="Wu L."/>
            <person name="Ma J."/>
        </authorList>
    </citation>
    <scope>NUCLEOTIDE SEQUENCE [LARGE SCALE GENOMIC DNA]</scope>
    <source>
        <strain evidence="13">CCM 4175</strain>
    </source>
</reference>
<dbReference type="InterPro" id="IPR019931">
    <property type="entry name" value="LPXTG_anchor"/>
</dbReference>
<evidence type="ECO:0000313" key="10">
    <source>
        <dbReference type="EMBL" id="GGA81284.1"/>
    </source>
</evidence>
<feature type="domain" description="Gram-positive cocci surface proteins LPxTG" evidence="9">
    <location>
        <begin position="695"/>
        <end position="726"/>
    </location>
</feature>
<dbReference type="GO" id="GO:0000785">
    <property type="term" value="C:chromatin"/>
    <property type="evidence" value="ECO:0007669"/>
    <property type="project" value="TreeGrafter"/>
</dbReference>
<dbReference type="GO" id="GO:0000793">
    <property type="term" value="C:condensed chromosome"/>
    <property type="evidence" value="ECO:0007669"/>
    <property type="project" value="TreeGrafter"/>
</dbReference>
<evidence type="ECO:0000256" key="4">
    <source>
        <dbReference type="ARBA" id="ARBA00022729"/>
    </source>
</evidence>
<evidence type="ECO:0000256" key="6">
    <source>
        <dbReference type="SAM" id="MobiDB-lite"/>
    </source>
</evidence>
<dbReference type="EMBL" id="LT906464">
    <property type="protein sequence ID" value="SNW01595.1"/>
    <property type="molecule type" value="Genomic_DNA"/>
</dbReference>
<evidence type="ECO:0000256" key="8">
    <source>
        <dbReference type="SAM" id="SignalP"/>
    </source>
</evidence>
<comment type="subcellular location">
    <subcellularLocation>
        <location evidence="1">Secreted</location>
        <location evidence="1">Cell wall</location>
        <topology evidence="1">Peptidoglycan-anchor</topology>
    </subcellularLocation>
</comment>
<feature type="chain" id="PRO_5019315543" evidence="8">
    <location>
        <begin position="29"/>
        <end position="730"/>
    </location>
</feature>
<dbReference type="PANTHER" id="PTHR43941">
    <property type="entry name" value="STRUCTURAL MAINTENANCE OF CHROMOSOMES PROTEIN 2"/>
    <property type="match status" value="1"/>
</dbReference>
<reference evidence="11 12" key="2">
    <citation type="submission" date="2017-06" db="EMBL/GenBank/DDBJ databases">
        <authorList>
            <consortium name="Pathogen Informatics"/>
        </authorList>
    </citation>
    <scope>NUCLEOTIDE SEQUENCE [LARGE SCALE GENOMIC DNA]</scope>
    <source>
        <strain evidence="11 12">NCTC13833</strain>
    </source>
</reference>
<evidence type="ECO:0000259" key="9">
    <source>
        <dbReference type="Pfam" id="PF00746"/>
    </source>
</evidence>
<feature type="compositionally biased region" description="Polar residues" evidence="6">
    <location>
        <begin position="35"/>
        <end position="54"/>
    </location>
</feature>
<feature type="transmembrane region" description="Helical" evidence="7">
    <location>
        <begin position="704"/>
        <end position="723"/>
    </location>
</feature>
<feature type="compositionally biased region" description="Basic and acidic residues" evidence="6">
    <location>
        <begin position="608"/>
        <end position="620"/>
    </location>
</feature>
<organism evidence="11 12">
    <name type="scientific">Staphylococcus muscae</name>
    <dbReference type="NCBI Taxonomy" id="1294"/>
    <lineage>
        <taxon>Bacteria</taxon>
        <taxon>Bacillati</taxon>
        <taxon>Bacillota</taxon>
        <taxon>Bacilli</taxon>
        <taxon>Bacillales</taxon>
        <taxon>Staphylococcaceae</taxon>
        <taxon>Staphylococcus</taxon>
    </lineage>
</organism>
<evidence type="ECO:0000256" key="5">
    <source>
        <dbReference type="ARBA" id="ARBA00023088"/>
    </source>
</evidence>
<proteinExistence type="predicted"/>
<dbReference type="EMBL" id="BMCB01000001">
    <property type="protein sequence ID" value="GGA81284.1"/>
    <property type="molecule type" value="Genomic_DNA"/>
</dbReference>
<keyword evidence="4 8" id="KW-0732">Signal</keyword>
<keyword evidence="7" id="KW-0812">Transmembrane</keyword>
<reference evidence="10" key="4">
    <citation type="submission" date="2024-05" db="EMBL/GenBank/DDBJ databases">
        <authorList>
            <person name="Sun Q."/>
            <person name="Sedlacek I."/>
        </authorList>
    </citation>
    <scope>NUCLEOTIDE SEQUENCE</scope>
    <source>
        <strain evidence="10">CCM 4175</strain>
    </source>
</reference>
<dbReference type="RefSeq" id="WP_095116202.1">
    <property type="nucleotide sequence ID" value="NZ_BMCB01000001.1"/>
</dbReference>
<keyword evidence="5" id="KW-0572">Peptidoglycan-anchor</keyword>
<feature type="compositionally biased region" description="Low complexity" evidence="6">
    <location>
        <begin position="55"/>
        <end position="83"/>
    </location>
</feature>
<keyword evidence="13" id="KW-1185">Reference proteome</keyword>
<evidence type="ECO:0000256" key="3">
    <source>
        <dbReference type="ARBA" id="ARBA00022525"/>
    </source>
</evidence>
<evidence type="ECO:0000313" key="11">
    <source>
        <dbReference type="EMBL" id="SNW01595.1"/>
    </source>
</evidence>
<evidence type="ECO:0000313" key="12">
    <source>
        <dbReference type="Proteomes" id="UP000243706"/>
    </source>
</evidence>
<evidence type="ECO:0000313" key="13">
    <source>
        <dbReference type="Proteomes" id="UP000652995"/>
    </source>
</evidence>
<feature type="region of interest" description="Disordered" evidence="6">
    <location>
        <begin position="22"/>
        <end position="168"/>
    </location>
</feature>
<name>A0A240C0Z7_9STAP</name>
<feature type="signal peptide" evidence="8">
    <location>
        <begin position="1"/>
        <end position="28"/>
    </location>
</feature>
<feature type="compositionally biased region" description="Basic and acidic residues" evidence="6">
    <location>
        <begin position="115"/>
        <end position="128"/>
    </location>
</feature>
<dbReference type="Proteomes" id="UP000652995">
    <property type="component" value="Unassembled WGS sequence"/>
</dbReference>
<dbReference type="PANTHER" id="PTHR43941:SF1">
    <property type="entry name" value="STRUCTURAL MAINTENANCE OF CHROMOSOMES PROTEIN 2"/>
    <property type="match status" value="1"/>
</dbReference>
<feature type="compositionally biased region" description="Basic and acidic residues" evidence="6">
    <location>
        <begin position="578"/>
        <end position="587"/>
    </location>
</feature>
<evidence type="ECO:0000256" key="2">
    <source>
        <dbReference type="ARBA" id="ARBA00022512"/>
    </source>
</evidence>
<feature type="region of interest" description="Disordered" evidence="6">
    <location>
        <begin position="549"/>
        <end position="627"/>
    </location>
</feature>
<feature type="compositionally biased region" description="Basic and acidic residues" evidence="6">
    <location>
        <begin position="146"/>
        <end position="164"/>
    </location>
</feature>
<gene>
    <name evidence="10" type="ORF">GCM10007183_01800</name>
    <name evidence="11" type="ORF">SAMEA4412661_00772</name>
</gene>
<dbReference type="NCBIfam" id="TIGR01167">
    <property type="entry name" value="LPXTG_anchor"/>
    <property type="match status" value="1"/>
</dbReference>
<evidence type="ECO:0000256" key="7">
    <source>
        <dbReference type="SAM" id="Phobius"/>
    </source>
</evidence>
<keyword evidence="7" id="KW-1133">Transmembrane helix</keyword>
<accession>A0A240C0Z7</accession>
<dbReference type="OrthoDB" id="2210983at2"/>
<keyword evidence="3" id="KW-0964">Secreted</keyword>
<sequence>MSQKLFVRTLITGLATSALLAGGHAAKAAEETAPVTDNQEQPQTSNQTQADTPQTENTSSDTTDEPSTTTDVTTPEETQPTTDAPEETPIAEEQPIQDQPEQPNTGEEDLVSDTKPAEVSKEELKQQEIENAQNNLNTANQQVKAAQDDRDKAAQEKAAADQKLKTAQSVKTTSTKQVDQKIVDETKKLNNTTSKVQTTQSQLNKKQAEIDKKEQQIKNYKPEVREKVVHTSNTPEEAENQRYHDWVEDVKYTGTPQVVKLKAQQGKYVPNNERIGQIFVDYLNELKRINGLPGHVTLSTNPAVQAFSQARADESAANYRSHYTELPDRNKYQGAENLARHYAYESKPVSDEEVAYTMLLAWFSDYNNAKKGYGHRTNLLGVDGEIGFATVRYGGEEDGIYTLLSVMNSQGWDRENVYSKVTETQVGDKLQYRLDGKEVYFVPKKVFQYITTETIDKSGDIKAELNKLNKEKANLESELKNYNNEISKIKKTIANLQEQRKLINANNATQQKAMSDAKALVAKNTKALAAAEKKLADAKKNKAAAQKALDELTKVDEPTQPSDTTKPTEKPTMPSKPTSEKPKDNVKPGETTQPGTNTPTETKPVVVPKEEKPTMDKKLGTTETSSKGIQVTLPSGEKVTISKKTVGTTLIAEPMGNMPVTTQLKATMTSSNGQAPKAMNLSKGNDKSDDNMQMLPNTGQEQKTGIFAGLAALLAGIATYFGFRRKSSQK</sequence>
<dbReference type="GO" id="GO:0000796">
    <property type="term" value="C:condensin complex"/>
    <property type="evidence" value="ECO:0007669"/>
    <property type="project" value="TreeGrafter"/>
</dbReference>
<reference evidence="10" key="1">
    <citation type="journal article" date="2014" name="Int. J. Syst. Evol. Microbiol.">
        <title>Complete genome of a new Firmicutes species belonging to the dominant human colonic microbiota ('Ruminococcus bicirculans') reveals two chromosomes and a selective capacity to utilize plant glucans.</title>
        <authorList>
            <consortium name="NISC Comparative Sequencing Program"/>
            <person name="Wegmann U."/>
            <person name="Louis P."/>
            <person name="Goesmann A."/>
            <person name="Henrissat B."/>
            <person name="Duncan S.H."/>
            <person name="Flint H.J."/>
        </authorList>
    </citation>
    <scope>NUCLEOTIDE SEQUENCE</scope>
    <source>
        <strain evidence="10">CCM 4175</strain>
    </source>
</reference>
<keyword evidence="2" id="KW-0134">Cell wall</keyword>
<feature type="compositionally biased region" description="Low complexity" evidence="6">
    <location>
        <begin position="588"/>
        <end position="602"/>
    </location>
</feature>
<dbReference type="AlphaFoldDB" id="A0A240C0Z7"/>
<dbReference type="KEGG" id="smus:C7J88_00600"/>
<dbReference type="GO" id="GO:0003682">
    <property type="term" value="F:chromatin binding"/>
    <property type="evidence" value="ECO:0007669"/>
    <property type="project" value="TreeGrafter"/>
</dbReference>
<keyword evidence="7" id="KW-0472">Membrane</keyword>
<protein>
    <submittedName>
        <fullName evidence="11">Membrane-bound metallopeptidase</fullName>
    </submittedName>
</protein>
<evidence type="ECO:0000256" key="1">
    <source>
        <dbReference type="ARBA" id="ARBA00004168"/>
    </source>
</evidence>
<dbReference type="Proteomes" id="UP000243706">
    <property type="component" value="Chromosome 1"/>
</dbReference>
<feature type="compositionally biased region" description="Low complexity" evidence="6">
    <location>
        <begin position="91"/>
        <end position="103"/>
    </location>
</feature>
<feature type="compositionally biased region" description="Low complexity" evidence="6">
    <location>
        <begin position="131"/>
        <end position="145"/>
    </location>
</feature>
<dbReference type="Pfam" id="PF00746">
    <property type="entry name" value="Gram_pos_anchor"/>
    <property type="match status" value="1"/>
</dbReference>